<dbReference type="CDD" id="cd00090">
    <property type="entry name" value="HTH_ARSR"/>
    <property type="match status" value="1"/>
</dbReference>
<dbReference type="OrthoDB" id="9797716at2"/>
<comment type="caution">
    <text evidence="2">The sequence shown here is derived from an EMBL/GenBank/DDBJ whole genome shotgun (WGS) entry which is preliminary data.</text>
</comment>
<protein>
    <submittedName>
        <fullName evidence="2">ArsR family transcriptional regulator</fullName>
    </submittedName>
</protein>
<dbReference type="InterPro" id="IPR052543">
    <property type="entry name" value="HTH_Metal-responsive_Reg"/>
</dbReference>
<evidence type="ECO:0000313" key="2">
    <source>
        <dbReference type="EMBL" id="RNF33349.1"/>
    </source>
</evidence>
<dbReference type="Gene3D" id="1.10.10.10">
    <property type="entry name" value="Winged helix-like DNA-binding domain superfamily/Winged helix DNA-binding domain"/>
    <property type="match status" value="1"/>
</dbReference>
<dbReference type="PROSITE" id="PS50987">
    <property type="entry name" value="HTH_ARSR_2"/>
    <property type="match status" value="1"/>
</dbReference>
<dbReference type="PRINTS" id="PR00778">
    <property type="entry name" value="HTHARSR"/>
</dbReference>
<accession>A0A422QTM3</accession>
<dbReference type="GO" id="GO:0003700">
    <property type="term" value="F:DNA-binding transcription factor activity"/>
    <property type="evidence" value="ECO:0007669"/>
    <property type="project" value="InterPro"/>
</dbReference>
<dbReference type="InterPro" id="IPR036388">
    <property type="entry name" value="WH-like_DNA-bd_sf"/>
</dbReference>
<dbReference type="PANTHER" id="PTHR39168:SF1">
    <property type="entry name" value="TRANSCRIPTIONAL REGULATORY PROTEIN"/>
    <property type="match status" value="1"/>
</dbReference>
<dbReference type="Pfam" id="PF12840">
    <property type="entry name" value="HTH_20"/>
    <property type="match status" value="1"/>
</dbReference>
<dbReference type="SUPFAM" id="SSF46785">
    <property type="entry name" value="Winged helix' DNA-binding domain"/>
    <property type="match status" value="1"/>
</dbReference>
<dbReference type="InterPro" id="IPR001845">
    <property type="entry name" value="HTH_ArsR_DNA-bd_dom"/>
</dbReference>
<organism evidence="2 3">
    <name type="scientific">Paracoccus methylarcula</name>
    <dbReference type="NCBI Taxonomy" id="72022"/>
    <lineage>
        <taxon>Bacteria</taxon>
        <taxon>Pseudomonadati</taxon>
        <taxon>Pseudomonadota</taxon>
        <taxon>Alphaproteobacteria</taxon>
        <taxon>Rhodobacterales</taxon>
        <taxon>Paracoccaceae</taxon>
        <taxon>Paracoccus</taxon>
    </lineage>
</organism>
<dbReference type="GO" id="GO:0003677">
    <property type="term" value="F:DNA binding"/>
    <property type="evidence" value="ECO:0007669"/>
    <property type="project" value="TreeGrafter"/>
</dbReference>
<dbReference type="AlphaFoldDB" id="A0A422QTM3"/>
<evidence type="ECO:0000313" key="3">
    <source>
        <dbReference type="Proteomes" id="UP000238137"/>
    </source>
</evidence>
<gene>
    <name evidence="2" type="ORF">A7A09_016395</name>
</gene>
<sequence length="234" mass="25295">MKDGPDIARIAALIGDPARANMLVALMSGRALTATELAHEAGVTQQTASTHLARLTEGGLLRQAKQGRHKYLALASDDVGHLLETLMGVAAGSGHLRSRIGPRDAALRKARICYRHLAGEMGTQLYDSLQARGFLDIGDGPRLTSAGQGFMRDFGIDLDALRQGRAPLCRDCLDWSERRKHLAGSLGRALLGRIEALGWARLRPDSRIVEFSRDGERAFAERFPTALETASGSD</sequence>
<name>A0A422QTM3_9RHOB</name>
<dbReference type="InterPro" id="IPR036390">
    <property type="entry name" value="WH_DNA-bd_sf"/>
</dbReference>
<dbReference type="GO" id="GO:0032791">
    <property type="term" value="F:lead ion binding"/>
    <property type="evidence" value="ECO:0007669"/>
    <property type="project" value="TreeGrafter"/>
</dbReference>
<dbReference type="InterPro" id="IPR011991">
    <property type="entry name" value="ArsR-like_HTH"/>
</dbReference>
<dbReference type="GO" id="GO:0046686">
    <property type="term" value="P:response to cadmium ion"/>
    <property type="evidence" value="ECO:0007669"/>
    <property type="project" value="TreeGrafter"/>
</dbReference>
<keyword evidence="3" id="KW-1185">Reference proteome</keyword>
<reference evidence="2" key="1">
    <citation type="submission" date="2018-05" db="EMBL/GenBank/DDBJ databases">
        <title>Reclassification of Methylarcula marina and Methylarcula terricola as Paracoccus methylarcula sp.nov., comb.nov. and Paracoccus terricola comb.nov.</title>
        <authorList>
            <person name="Shmareva M.N."/>
            <person name="Doronina N.V."/>
            <person name="Vasilenko O.V."/>
            <person name="Tarlachkov S.V."/>
            <person name="Trotsenko Y.A."/>
        </authorList>
    </citation>
    <scope>NUCLEOTIDE SEQUENCE [LARGE SCALE GENOMIC DNA]</scope>
    <source>
        <strain evidence="2">VKM B-2159</strain>
    </source>
</reference>
<dbReference type="PANTHER" id="PTHR39168">
    <property type="entry name" value="TRANSCRIPTIONAL REGULATOR-RELATED"/>
    <property type="match status" value="1"/>
</dbReference>
<dbReference type="GO" id="GO:0010288">
    <property type="term" value="P:response to lead ion"/>
    <property type="evidence" value="ECO:0007669"/>
    <property type="project" value="TreeGrafter"/>
</dbReference>
<dbReference type="SMART" id="SM00418">
    <property type="entry name" value="HTH_ARSR"/>
    <property type="match status" value="1"/>
</dbReference>
<dbReference type="RefSeq" id="WP_106692419.1">
    <property type="nucleotide sequence ID" value="NZ_PXNQ02000011.1"/>
</dbReference>
<feature type="domain" description="HTH arsR-type" evidence="1">
    <location>
        <begin position="1"/>
        <end position="94"/>
    </location>
</feature>
<evidence type="ECO:0000259" key="1">
    <source>
        <dbReference type="PROSITE" id="PS50987"/>
    </source>
</evidence>
<dbReference type="EMBL" id="PXNQ02000011">
    <property type="protein sequence ID" value="RNF33349.1"/>
    <property type="molecule type" value="Genomic_DNA"/>
</dbReference>
<proteinExistence type="predicted"/>
<dbReference type="GO" id="GO:0097063">
    <property type="term" value="F:cadmium ion sensor activity"/>
    <property type="evidence" value="ECO:0007669"/>
    <property type="project" value="TreeGrafter"/>
</dbReference>
<dbReference type="Proteomes" id="UP000238137">
    <property type="component" value="Unassembled WGS sequence"/>
</dbReference>